<proteinExistence type="predicted"/>
<keyword evidence="1" id="KW-0175">Coiled coil</keyword>
<dbReference type="CDD" id="cd00030">
    <property type="entry name" value="C2"/>
    <property type="match status" value="1"/>
</dbReference>
<dbReference type="InterPro" id="IPR000008">
    <property type="entry name" value="C2_dom"/>
</dbReference>
<sequence>MLKRSIAWGDPLHYSRKLLLELWHDSGLVSRDYDDSFQSEFLGEVDYTLDLPTNEPVRRRVREQLVANNDKARRKVSGTLTFEYSWEPLTHTTPNVKLLGRLEVTVVNAENLLNIDWKGTGVSDPYCLINAYPNSPSEEEGLIMPARERTKTVFDSTAPTWNETVCFDVCWTQEGTDGALLADMRQISRDISKSLANLPKISGGNPNLRRRFSRDTSVPASQMTQKLARDDPATKALAEAEVLRVVPALQGEVERLKDSVPQLQREITEVHRDMQFILSAVRKRRHSSSGLSTDAVKGGALPECVASAVSPRGSRGKKA</sequence>
<name>A0A7S1S903_ALECA</name>
<dbReference type="PROSITE" id="PS50004">
    <property type="entry name" value="C2"/>
    <property type="match status" value="1"/>
</dbReference>
<feature type="domain" description="C2" evidence="2">
    <location>
        <begin position="76"/>
        <end position="216"/>
    </location>
</feature>
<accession>A0A7S1S903</accession>
<dbReference type="EMBL" id="HBGE01107895">
    <property type="protein sequence ID" value="CAD9187579.1"/>
    <property type="molecule type" value="Transcribed_RNA"/>
</dbReference>
<gene>
    <name evidence="3" type="ORF">ACAT0790_LOCUS64353</name>
</gene>
<dbReference type="SUPFAM" id="SSF49562">
    <property type="entry name" value="C2 domain (Calcium/lipid-binding domain, CaLB)"/>
    <property type="match status" value="1"/>
</dbReference>
<feature type="coiled-coil region" evidence="1">
    <location>
        <begin position="246"/>
        <end position="273"/>
    </location>
</feature>
<dbReference type="Pfam" id="PF00168">
    <property type="entry name" value="C2"/>
    <property type="match status" value="1"/>
</dbReference>
<dbReference type="InterPro" id="IPR035892">
    <property type="entry name" value="C2_domain_sf"/>
</dbReference>
<dbReference type="Gene3D" id="2.60.40.150">
    <property type="entry name" value="C2 domain"/>
    <property type="match status" value="1"/>
</dbReference>
<protein>
    <recommendedName>
        <fullName evidence="2">C2 domain-containing protein</fullName>
    </recommendedName>
</protein>
<evidence type="ECO:0000259" key="2">
    <source>
        <dbReference type="PROSITE" id="PS50004"/>
    </source>
</evidence>
<dbReference type="SMART" id="SM00239">
    <property type="entry name" value="C2"/>
    <property type="match status" value="1"/>
</dbReference>
<reference evidence="3" key="1">
    <citation type="submission" date="2021-01" db="EMBL/GenBank/DDBJ databases">
        <authorList>
            <person name="Corre E."/>
            <person name="Pelletier E."/>
            <person name="Niang G."/>
            <person name="Scheremetjew M."/>
            <person name="Finn R."/>
            <person name="Kale V."/>
            <person name="Holt S."/>
            <person name="Cochrane G."/>
            <person name="Meng A."/>
            <person name="Brown T."/>
            <person name="Cohen L."/>
        </authorList>
    </citation>
    <scope>NUCLEOTIDE SEQUENCE</scope>
    <source>
        <strain evidence="3">OF101</strain>
    </source>
</reference>
<organism evidence="3">
    <name type="scientific">Alexandrium catenella</name>
    <name type="common">Red tide dinoflagellate</name>
    <name type="synonym">Gonyaulax catenella</name>
    <dbReference type="NCBI Taxonomy" id="2925"/>
    <lineage>
        <taxon>Eukaryota</taxon>
        <taxon>Sar</taxon>
        <taxon>Alveolata</taxon>
        <taxon>Dinophyceae</taxon>
        <taxon>Gonyaulacales</taxon>
        <taxon>Pyrocystaceae</taxon>
        <taxon>Alexandrium</taxon>
    </lineage>
</organism>
<evidence type="ECO:0000256" key="1">
    <source>
        <dbReference type="SAM" id="Coils"/>
    </source>
</evidence>
<dbReference type="AlphaFoldDB" id="A0A7S1S903"/>
<evidence type="ECO:0000313" key="3">
    <source>
        <dbReference type="EMBL" id="CAD9187579.1"/>
    </source>
</evidence>